<dbReference type="InterPro" id="IPR015374">
    <property type="entry name" value="ChAPs"/>
</dbReference>
<dbReference type="InterPro" id="IPR011990">
    <property type="entry name" value="TPR-like_helical_dom_sf"/>
</dbReference>
<dbReference type="PANTHER" id="PTHR31975:SF1">
    <property type="entry name" value="BUD SITE SELECTION PROTEIN 7-RELATED"/>
    <property type="match status" value="1"/>
</dbReference>
<proteinExistence type="predicted"/>
<evidence type="ECO:0000313" key="2">
    <source>
        <dbReference type="EMBL" id="ONH77293.1"/>
    </source>
</evidence>
<dbReference type="PANTHER" id="PTHR31975">
    <property type="entry name" value="BUD SITE SELECTION PROTEIN 7-RELATED"/>
    <property type="match status" value="1"/>
</dbReference>
<dbReference type="Gene3D" id="1.25.40.10">
    <property type="entry name" value="Tetratricopeptide repeat domain"/>
    <property type="match status" value="1"/>
</dbReference>
<gene>
    <name evidence="2" type="ORF">BOH78_0685</name>
</gene>
<protein>
    <submittedName>
        <fullName evidence="2">Bud site selection protein 7</fullName>
    </submittedName>
</protein>
<dbReference type="GO" id="GO:0006893">
    <property type="term" value="P:Golgi to plasma membrane transport"/>
    <property type="evidence" value="ECO:0007669"/>
    <property type="project" value="UniProtKB-ARBA"/>
</dbReference>
<organism evidence="2 3">
    <name type="scientific">Pichia kudriavzevii</name>
    <name type="common">Yeast</name>
    <name type="synonym">Issatchenkia orientalis</name>
    <dbReference type="NCBI Taxonomy" id="4909"/>
    <lineage>
        <taxon>Eukaryota</taxon>
        <taxon>Fungi</taxon>
        <taxon>Dikarya</taxon>
        <taxon>Ascomycota</taxon>
        <taxon>Saccharomycotina</taxon>
        <taxon>Pichiomycetes</taxon>
        <taxon>Pichiales</taxon>
        <taxon>Pichiaceae</taxon>
        <taxon>Pichia</taxon>
    </lineage>
</organism>
<dbReference type="SUPFAM" id="SSF48452">
    <property type="entry name" value="TPR-like"/>
    <property type="match status" value="1"/>
</dbReference>
<dbReference type="EMBL" id="MQVM01000002">
    <property type="protein sequence ID" value="ONH77293.1"/>
    <property type="molecule type" value="Genomic_DNA"/>
</dbReference>
<comment type="caution">
    <text evidence="2">The sequence shown here is derived from an EMBL/GenBank/DDBJ whole genome shotgun (WGS) entry which is preliminary data.</text>
</comment>
<reference evidence="3" key="1">
    <citation type="journal article" date="2017" name="Genome Announc.">
        <title>Genome sequences of Cyberlindnera fabianii 65, Pichia kudriavzevii 129, and Saccharomyces cerevisiae 131 isolated from fermented masau fruits in Zimbabwe.</title>
        <authorList>
            <person name="van Rijswijck I.M.H."/>
            <person name="Derks M.F.L."/>
            <person name="Abee T."/>
            <person name="de Ridder D."/>
            <person name="Smid E.J."/>
        </authorList>
    </citation>
    <scope>NUCLEOTIDE SEQUENCE [LARGE SCALE GENOMIC DNA]</scope>
    <source>
        <strain evidence="3">129</strain>
    </source>
</reference>
<feature type="compositionally biased region" description="Polar residues" evidence="1">
    <location>
        <begin position="390"/>
        <end position="399"/>
    </location>
</feature>
<dbReference type="Pfam" id="PF09295">
    <property type="entry name" value="ChAPs"/>
    <property type="match status" value="1"/>
</dbReference>
<feature type="compositionally biased region" description="Basic and acidic residues" evidence="1">
    <location>
        <begin position="380"/>
        <end position="389"/>
    </location>
</feature>
<dbReference type="GO" id="GO:0034044">
    <property type="term" value="C:exomer complex"/>
    <property type="evidence" value="ECO:0007669"/>
    <property type="project" value="TreeGrafter"/>
</dbReference>
<dbReference type="AlphaFoldDB" id="A0A1V2LTD4"/>
<evidence type="ECO:0000256" key="1">
    <source>
        <dbReference type="SAM" id="MobiDB-lite"/>
    </source>
</evidence>
<dbReference type="VEuPathDB" id="FungiDB:C5L36_0B11880"/>
<sequence>MSFVTQGSIPEVVERFPGASIEDRTAILPQVNDLGPPDLVNLIKIIGQPTPKSTPQSLQTTGVYLYYTGADTSNVATVAALLNSLATIIGEEPQMWFGKRKPWHVSHATYSTYNAFRKMDIRVHVAFPGSVKWEVLDQYGNHASSDIIGNEESDDIWTECFVSSMVRSLITADDDGDFASIVEIRRINPFMDPKVSIPEFLNGFKKLYIQGEKLGCNEFVHAPSRLDNYLVDAFFNCVELTHCYEQALEILYSLVDENPEVSVLIARTLFLANREIEAVKYIHEKLAASPNIFEVPGASHLLLLQSKFCFDKQRPDLALPLAVKAVESSPSLFEPWEHLAKVYIALNKFEDALLTLNACPMVTHKDKYILKRIASGAAERLKEQSERDSTQPISSSSPRPSDMHLPLPSDVFLSGVTNLSSVDVAAEHAKLSKTSKSDNDNSITPSSILSLPASTLKSTFKRSYLLLAQIVHKIGWENMLKMRSKVFVMEEEWHLSNPSMAKLSSHSATDLSGDFRKKRLCERWLDNLFMLLYEDMKVYTFVRAQEMQAESMSDTLTPPLDSGSWCGSPNAEKTLDPYTESRTCIEWELIGLICERLGHKRDAQRCYERALARRFSVRAGKKLIGIYSRWRNRTRQQIGAQGKISNSITLGNGNNSKIMNNANNSMATLTKSVSHSYPSKDFTMYDPALLRLSVGLLVWDYRWYTLFSPLLLDTLAEVFNDIGSTKAESEVRIWFDEHEGNRGVLDLVNLATTILESWGRVETEH</sequence>
<evidence type="ECO:0000313" key="3">
    <source>
        <dbReference type="Proteomes" id="UP000189274"/>
    </source>
</evidence>
<name>A0A1V2LTD4_PICKU</name>
<accession>A0A1V2LTD4</accession>
<dbReference type="Proteomes" id="UP000189274">
    <property type="component" value="Unassembled WGS sequence"/>
</dbReference>
<feature type="region of interest" description="Disordered" evidence="1">
    <location>
        <begin position="380"/>
        <end position="402"/>
    </location>
</feature>